<keyword evidence="3" id="KW-1185">Reference proteome</keyword>
<accession>A0A8I0GF60</accession>
<evidence type="ECO:0000256" key="1">
    <source>
        <dbReference type="SAM" id="Phobius"/>
    </source>
</evidence>
<protein>
    <submittedName>
        <fullName evidence="2">Uncharacterized protein</fullName>
    </submittedName>
</protein>
<keyword evidence="1" id="KW-1133">Transmembrane helix</keyword>
<organism evidence="2 3">
    <name type="scientific">Nanchangia anserum</name>
    <dbReference type="NCBI Taxonomy" id="2692125"/>
    <lineage>
        <taxon>Bacteria</taxon>
        <taxon>Bacillati</taxon>
        <taxon>Actinomycetota</taxon>
        <taxon>Actinomycetes</taxon>
        <taxon>Actinomycetales</taxon>
        <taxon>Actinomycetaceae</taxon>
        <taxon>Nanchangia</taxon>
    </lineage>
</organism>
<reference evidence="2 3" key="1">
    <citation type="submission" date="2020-08" db="EMBL/GenBank/DDBJ databases">
        <title>Winkia gen. nov., sp. nov., isolated from faeces of the Anser albifrons in China.</title>
        <authorList>
            <person name="Liu Q."/>
        </authorList>
    </citation>
    <scope>NUCLEOTIDE SEQUENCE [LARGE SCALE GENOMIC DNA]</scope>
    <source>
        <strain evidence="2 3">C62</strain>
    </source>
</reference>
<dbReference type="RefSeq" id="WP_191071738.1">
    <property type="nucleotide sequence ID" value="NZ_CP060506.1"/>
</dbReference>
<dbReference type="Proteomes" id="UP000627538">
    <property type="component" value="Unassembled WGS sequence"/>
</dbReference>
<keyword evidence="1" id="KW-0472">Membrane</keyword>
<sequence>MNATDNREPDIARALARIGEVCVALAALCVTRLPSPGLGVRLACGVIAACLLLIVLAAVRVACARGTAEGVGMSPATIINVAALVGAVCAGAILLTGKTLFPFYAIALAYVCALAAVLVCRDNDRTWPDQVTGWVQLLVYPALGAVIGIAPAAFVAPVLAQM</sequence>
<name>A0A8I0GF60_9ACTO</name>
<feature type="transmembrane region" description="Helical" evidence="1">
    <location>
        <begin position="40"/>
        <end position="63"/>
    </location>
</feature>
<gene>
    <name evidence="2" type="ORF">H8R10_05665</name>
</gene>
<feature type="transmembrane region" description="Helical" evidence="1">
    <location>
        <begin position="101"/>
        <end position="119"/>
    </location>
</feature>
<proteinExistence type="predicted"/>
<dbReference type="EMBL" id="JACRUO010000001">
    <property type="protein sequence ID" value="MBD3689712.1"/>
    <property type="molecule type" value="Genomic_DNA"/>
</dbReference>
<keyword evidence="1" id="KW-0812">Transmembrane</keyword>
<feature type="transmembrane region" description="Helical" evidence="1">
    <location>
        <begin position="75"/>
        <end position="95"/>
    </location>
</feature>
<evidence type="ECO:0000313" key="3">
    <source>
        <dbReference type="Proteomes" id="UP000627538"/>
    </source>
</evidence>
<feature type="transmembrane region" description="Helical" evidence="1">
    <location>
        <begin position="131"/>
        <end position="160"/>
    </location>
</feature>
<dbReference type="AlphaFoldDB" id="A0A8I0GF60"/>
<comment type="caution">
    <text evidence="2">The sequence shown here is derived from an EMBL/GenBank/DDBJ whole genome shotgun (WGS) entry which is preliminary data.</text>
</comment>
<evidence type="ECO:0000313" key="2">
    <source>
        <dbReference type="EMBL" id="MBD3689712.1"/>
    </source>
</evidence>